<dbReference type="InterPro" id="IPR001680">
    <property type="entry name" value="WD40_rpt"/>
</dbReference>
<keyword evidence="1" id="KW-0853">WD repeat</keyword>
<dbReference type="STRING" id="448386.A0A2V3IKS5"/>
<dbReference type="InterPro" id="IPR015943">
    <property type="entry name" value="WD40/YVTN_repeat-like_dom_sf"/>
</dbReference>
<dbReference type="PANTHER" id="PTHR43979:SF1">
    <property type="entry name" value="PRE-MRNA-PROCESSING FACTOR 17"/>
    <property type="match status" value="1"/>
</dbReference>
<dbReference type="GO" id="GO:0071013">
    <property type="term" value="C:catalytic step 2 spliceosome"/>
    <property type="evidence" value="ECO:0007669"/>
    <property type="project" value="InterPro"/>
</dbReference>
<dbReference type="EMBL" id="NBIV01000153">
    <property type="protein sequence ID" value="PXF42682.1"/>
    <property type="molecule type" value="Genomic_DNA"/>
</dbReference>
<sequence length="172" mass="19107">MGTIAYDLEAFSSLKRSFQPFAEPQKRPRSPVKTPLIPTNDPSKPQSSATQKRPRTSTEQYTNKTPSVLVPSSTFHLSSQTDYPNRAWHVPLSLSITFADLEQYTTYIPKRATSSKNAHPPDASVLRLSPEYGHLVLLAGNDGSAKLWYSQSAKLARTYVGHSKAIRDAVFD</sequence>
<dbReference type="InterPro" id="IPR036322">
    <property type="entry name" value="WD40_repeat_dom_sf"/>
</dbReference>
<dbReference type="AlphaFoldDB" id="A0A2V3IKS5"/>
<dbReference type="SUPFAM" id="SSF50978">
    <property type="entry name" value="WD40 repeat-like"/>
    <property type="match status" value="1"/>
</dbReference>
<feature type="region of interest" description="Disordered" evidence="2">
    <location>
        <begin position="17"/>
        <end position="66"/>
    </location>
</feature>
<evidence type="ECO:0000256" key="1">
    <source>
        <dbReference type="PROSITE-ProRule" id="PRU00221"/>
    </source>
</evidence>
<evidence type="ECO:0000256" key="2">
    <source>
        <dbReference type="SAM" id="MobiDB-lite"/>
    </source>
</evidence>
<dbReference type="GO" id="GO:0000398">
    <property type="term" value="P:mRNA splicing, via spliceosome"/>
    <property type="evidence" value="ECO:0007669"/>
    <property type="project" value="InterPro"/>
</dbReference>
<dbReference type="InterPro" id="IPR032847">
    <property type="entry name" value="PRPF17"/>
</dbReference>
<reference evidence="3 4" key="1">
    <citation type="journal article" date="2018" name="Mol. Biol. Evol.">
        <title>Analysis of the draft genome of the red seaweed Gracilariopsis chorda provides insights into genome size evolution in Rhodophyta.</title>
        <authorList>
            <person name="Lee J."/>
            <person name="Yang E.C."/>
            <person name="Graf L."/>
            <person name="Yang J.H."/>
            <person name="Qiu H."/>
            <person name="Zel Zion U."/>
            <person name="Chan C.X."/>
            <person name="Stephens T.G."/>
            <person name="Weber A.P.M."/>
            <person name="Boo G.H."/>
            <person name="Boo S.M."/>
            <person name="Kim K.M."/>
            <person name="Shin Y."/>
            <person name="Jung M."/>
            <person name="Lee S.J."/>
            <person name="Yim H.S."/>
            <person name="Lee J.H."/>
            <person name="Bhattacharya D."/>
            <person name="Yoon H.S."/>
        </authorList>
    </citation>
    <scope>NUCLEOTIDE SEQUENCE [LARGE SCALE GENOMIC DNA]</scope>
    <source>
        <strain evidence="3 4">SKKU-2015</strain>
        <tissue evidence="3">Whole body</tissue>
    </source>
</reference>
<accession>A0A2V3IKS5</accession>
<gene>
    <name evidence="3" type="ORF">BWQ96_07568</name>
</gene>
<dbReference type="PROSITE" id="PS50082">
    <property type="entry name" value="WD_REPEATS_2"/>
    <property type="match status" value="1"/>
</dbReference>
<evidence type="ECO:0000313" key="4">
    <source>
        <dbReference type="Proteomes" id="UP000247409"/>
    </source>
</evidence>
<dbReference type="Proteomes" id="UP000247409">
    <property type="component" value="Unassembled WGS sequence"/>
</dbReference>
<dbReference type="GO" id="GO:0003729">
    <property type="term" value="F:mRNA binding"/>
    <property type="evidence" value="ECO:0007669"/>
    <property type="project" value="TreeGrafter"/>
</dbReference>
<dbReference type="PANTHER" id="PTHR43979">
    <property type="entry name" value="PRE-MRNA-PROCESSING FACTOR 17"/>
    <property type="match status" value="1"/>
</dbReference>
<keyword evidence="4" id="KW-1185">Reference proteome</keyword>
<proteinExistence type="predicted"/>
<feature type="compositionally biased region" description="Polar residues" evidence="2">
    <location>
        <begin position="40"/>
        <end position="66"/>
    </location>
</feature>
<feature type="repeat" description="WD" evidence="1">
    <location>
        <begin position="116"/>
        <end position="158"/>
    </location>
</feature>
<protein>
    <submittedName>
        <fullName evidence="3">Pre-mRNA-processing factor 17</fullName>
    </submittedName>
</protein>
<comment type="caution">
    <text evidence="3">The sequence shown here is derived from an EMBL/GenBank/DDBJ whole genome shotgun (WGS) entry which is preliminary data.</text>
</comment>
<dbReference type="Gene3D" id="2.130.10.10">
    <property type="entry name" value="YVTN repeat-like/Quinoprotein amine dehydrogenase"/>
    <property type="match status" value="1"/>
</dbReference>
<organism evidence="3 4">
    <name type="scientific">Gracilariopsis chorda</name>
    <dbReference type="NCBI Taxonomy" id="448386"/>
    <lineage>
        <taxon>Eukaryota</taxon>
        <taxon>Rhodophyta</taxon>
        <taxon>Florideophyceae</taxon>
        <taxon>Rhodymeniophycidae</taxon>
        <taxon>Gracilariales</taxon>
        <taxon>Gracilariaceae</taxon>
        <taxon>Gracilariopsis</taxon>
    </lineage>
</organism>
<evidence type="ECO:0000313" key="3">
    <source>
        <dbReference type="EMBL" id="PXF42682.1"/>
    </source>
</evidence>
<name>A0A2V3IKS5_9FLOR</name>